<keyword evidence="4" id="KW-1185">Reference proteome</keyword>
<feature type="compositionally biased region" description="Polar residues" evidence="2">
    <location>
        <begin position="87"/>
        <end position="100"/>
    </location>
</feature>
<gene>
    <name evidence="3" type="ORF">FPOA_05140</name>
</gene>
<proteinExistence type="predicted"/>
<accession>A0A1B8AVR9</accession>
<comment type="subunit">
    <text evidence="1">Component of the NuA4 histone acetyltransferase complex.</text>
</comment>
<feature type="region of interest" description="Disordered" evidence="2">
    <location>
        <begin position="79"/>
        <end position="100"/>
    </location>
</feature>
<evidence type="ECO:0000256" key="1">
    <source>
        <dbReference type="ARBA" id="ARBA00011353"/>
    </source>
</evidence>
<evidence type="ECO:0000256" key="2">
    <source>
        <dbReference type="SAM" id="MobiDB-lite"/>
    </source>
</evidence>
<reference evidence="3 4" key="1">
    <citation type="submission" date="2016-06" db="EMBL/GenBank/DDBJ databases">
        <title>Living apart together: crosstalk between the core and supernumerary genomes in a fungal plant pathogen.</title>
        <authorList>
            <person name="Vanheule A."/>
            <person name="Audenaert K."/>
            <person name="Warris S."/>
            <person name="Van De Geest H."/>
            <person name="Schijlen E."/>
            <person name="Hofte M."/>
            <person name="De Saeger S."/>
            <person name="Haesaert G."/>
            <person name="Waalwijk C."/>
            <person name="Van Der Lee T."/>
        </authorList>
    </citation>
    <scope>NUCLEOTIDE SEQUENCE [LARGE SCALE GENOMIC DNA]</scope>
    <source>
        <strain evidence="3 4">2516</strain>
    </source>
</reference>
<protein>
    <recommendedName>
        <fullName evidence="5">Chromo domain-containing protein</fullName>
    </recommendedName>
</protein>
<name>A0A1B8AVR9_FUSPO</name>
<evidence type="ECO:0000313" key="3">
    <source>
        <dbReference type="EMBL" id="OBS24600.1"/>
    </source>
</evidence>
<dbReference type="EMBL" id="LYXU01000002">
    <property type="protein sequence ID" value="OBS24600.1"/>
    <property type="molecule type" value="Genomic_DNA"/>
</dbReference>
<evidence type="ECO:0008006" key="5">
    <source>
        <dbReference type="Google" id="ProtNLM"/>
    </source>
</evidence>
<dbReference type="OMA" id="HHPSTQM"/>
<dbReference type="InterPro" id="IPR016197">
    <property type="entry name" value="Chromo-like_dom_sf"/>
</dbReference>
<dbReference type="SUPFAM" id="SSF54160">
    <property type="entry name" value="Chromo domain-like"/>
    <property type="match status" value="1"/>
</dbReference>
<comment type="caution">
    <text evidence="3">The sequence shown here is derived from an EMBL/GenBank/DDBJ whole genome shotgun (WGS) entry which is preliminary data.</text>
</comment>
<dbReference type="AlphaFoldDB" id="A0A1B8AVR9"/>
<dbReference type="Proteomes" id="UP000091967">
    <property type="component" value="Unassembled WGS sequence"/>
</dbReference>
<dbReference type="CDD" id="cd00024">
    <property type="entry name" value="CD_CSD"/>
    <property type="match status" value="1"/>
</dbReference>
<evidence type="ECO:0000313" key="4">
    <source>
        <dbReference type="Proteomes" id="UP000091967"/>
    </source>
</evidence>
<organism evidence="3 4">
    <name type="scientific">Fusarium poae</name>
    <dbReference type="NCBI Taxonomy" id="36050"/>
    <lineage>
        <taxon>Eukaryota</taxon>
        <taxon>Fungi</taxon>
        <taxon>Dikarya</taxon>
        <taxon>Ascomycota</taxon>
        <taxon>Pezizomycotina</taxon>
        <taxon>Sordariomycetes</taxon>
        <taxon>Hypocreomycetidae</taxon>
        <taxon>Hypocreales</taxon>
        <taxon>Nectriaceae</taxon>
        <taxon>Fusarium</taxon>
    </lineage>
</organism>
<sequence length="179" mass="20480">MCTSYDPRVYDILSRWSFDPAKDASISPSPQDQSLMTGATALSSDLPQYSEATKTGYNQAYRPCSSVVNKLPILDKDWPGKDVRTIPSGSTPKKSATTNQEASFDVSSLEWPSPPTNLEVFRVIGYRTIFGRGYDEKNEFWVNWKGYPASEGTWMKESLRYLWRDVYQEESSMLRWKKC</sequence>